<dbReference type="AlphaFoldDB" id="A0AAE7SZ15"/>
<protein>
    <submittedName>
        <fullName evidence="2">DUF1837 domain-containing protein</fullName>
    </submittedName>
</protein>
<dbReference type="Proteomes" id="UP000516696">
    <property type="component" value="Chromosome"/>
</dbReference>
<dbReference type="InterPro" id="IPR014976">
    <property type="entry name" value="AbpA_HamA_C"/>
</dbReference>
<dbReference type="Pfam" id="PF08878">
    <property type="entry name" value="HamA"/>
    <property type="match status" value="1"/>
</dbReference>
<evidence type="ECO:0000313" key="2">
    <source>
        <dbReference type="EMBL" id="QOG26345.1"/>
    </source>
</evidence>
<accession>A0AAE7SZ15</accession>
<feature type="domain" description="Anti-bacteriophage protein A/HamA C-terminal" evidence="1">
    <location>
        <begin position="8"/>
        <end position="267"/>
    </location>
</feature>
<reference evidence="2 3" key="1">
    <citation type="submission" date="2020-03" db="EMBL/GenBank/DDBJ databases">
        <title>Characterization of ganglioside-mimicking enterococci.</title>
        <authorList>
            <person name="Patry R.T."/>
            <person name="Nothaft H."/>
            <person name="Bridger R."/>
            <person name="Shajahan A."/>
            <person name="Huynh S."/>
            <person name="Sanchez S."/>
            <person name="Azadi P."/>
            <person name="Cooper K."/>
            <person name="Miller W.G."/>
            <person name="Parker C.T."/>
            <person name="Wells L."/>
            <person name="Szymanski C.M."/>
        </authorList>
    </citation>
    <scope>NUCLEOTIDE SEQUENCE [LARGE SCALE GENOMIC DNA]</scope>
    <source>
        <strain evidence="2 3">EGM181</strain>
    </source>
</reference>
<sequence>MSFMDIPKFIDYFIHEEIVITDKGKDISVIKIEINDDLTVFEQWARHLREHYCSLEELDELREGTGLSRAEFLRDMKFPNPNFGLGSATMSGDFSEILIADYIEYILNYIVPRVRYRQKFNRNTSTQGSDLIGYKVESIETNSINDEMLIVEVKARNSESNPEATLQNAVDHSAKDLVRIAESLNASYRMLKNYNEEEGMRLVRRFQNPTDRPHKRTFAAAAVSSDKAFSRELLKEIDTSEHPSPDVQLIAVHSPKFLEFIKQMYVRAANVN</sequence>
<evidence type="ECO:0000313" key="3">
    <source>
        <dbReference type="Proteomes" id="UP000516696"/>
    </source>
</evidence>
<gene>
    <name evidence="2" type="ORF">EGM181_03250</name>
</gene>
<dbReference type="EMBL" id="CP050485">
    <property type="protein sequence ID" value="QOG26345.1"/>
    <property type="molecule type" value="Genomic_DNA"/>
</dbReference>
<evidence type="ECO:0000259" key="1">
    <source>
        <dbReference type="Pfam" id="PF08878"/>
    </source>
</evidence>
<name>A0AAE7SZ15_ENTGA</name>
<proteinExistence type="predicted"/>
<organism evidence="2 3">
    <name type="scientific">Enterococcus gallinarum</name>
    <dbReference type="NCBI Taxonomy" id="1353"/>
    <lineage>
        <taxon>Bacteria</taxon>
        <taxon>Bacillati</taxon>
        <taxon>Bacillota</taxon>
        <taxon>Bacilli</taxon>
        <taxon>Lactobacillales</taxon>
        <taxon>Enterococcaceae</taxon>
        <taxon>Enterococcus</taxon>
    </lineage>
</organism>